<proteinExistence type="predicted"/>
<organism evidence="4 5">
    <name type="scientific">Evtepia gabavorous</name>
    <dbReference type="NCBI Taxonomy" id="2211183"/>
    <lineage>
        <taxon>Bacteria</taxon>
        <taxon>Bacillati</taxon>
        <taxon>Bacillota</taxon>
        <taxon>Clostridia</taxon>
        <taxon>Eubacteriales</taxon>
        <taxon>Evtepia</taxon>
    </lineage>
</organism>
<name>A0A3E2B227_9FIRM</name>
<dbReference type="GeneID" id="97995979"/>
<dbReference type="InterPro" id="IPR051158">
    <property type="entry name" value="Metallophosphoesterase_sf"/>
</dbReference>
<evidence type="ECO:0000256" key="1">
    <source>
        <dbReference type="ARBA" id="ARBA00022723"/>
    </source>
</evidence>
<dbReference type="GO" id="GO:0046872">
    <property type="term" value="F:metal ion binding"/>
    <property type="evidence" value="ECO:0007669"/>
    <property type="project" value="UniProtKB-KW"/>
</dbReference>
<keyword evidence="5" id="KW-1185">Reference proteome</keyword>
<keyword evidence="1" id="KW-0479">Metal-binding</keyword>
<accession>A0A3E2B227</accession>
<dbReference type="PANTHER" id="PTHR31302:SF31">
    <property type="entry name" value="PHOSPHODIESTERASE YAEI"/>
    <property type="match status" value="1"/>
</dbReference>
<gene>
    <name evidence="4" type="ORF">DV520_09565</name>
</gene>
<dbReference type="GO" id="GO:0008758">
    <property type="term" value="F:UDP-2,3-diacylglucosamine hydrolase activity"/>
    <property type="evidence" value="ECO:0007669"/>
    <property type="project" value="TreeGrafter"/>
</dbReference>
<dbReference type="Gene3D" id="3.60.21.10">
    <property type="match status" value="1"/>
</dbReference>
<sequence length="277" mass="29906">MFFLPLLLLSLLLWVLWGNRTLLIHEIPLSLPGLPPAFDGMRIAQVSDLHNASFGKENRRLLQALSQAKPHLIVLTGDLVDSRRTNLPRALAFAARAAELAPTYFVPGNHEARLPQYPALKSGLKDAGVVVLEDRSVPLCRDGETITLLGLADPSFDKKRGLPGSPAELVSAKLRRLLPAAAPYTILLSHRPELMGVYAAHAVDLVFSGHTHGGQVRLPLLGGVIAPSQGLFPFYDAGVYVQGTTRLIVSRGLGNSIAPIRLNNRPELVVARLSAGQ</sequence>
<evidence type="ECO:0000313" key="4">
    <source>
        <dbReference type="EMBL" id="RFT06045.1"/>
    </source>
</evidence>
<dbReference type="PANTHER" id="PTHR31302">
    <property type="entry name" value="TRANSMEMBRANE PROTEIN WITH METALLOPHOSPHOESTERASE DOMAIN-RELATED"/>
    <property type="match status" value="1"/>
</dbReference>
<dbReference type="GO" id="GO:0009245">
    <property type="term" value="P:lipid A biosynthetic process"/>
    <property type="evidence" value="ECO:0007669"/>
    <property type="project" value="TreeGrafter"/>
</dbReference>
<reference evidence="4 5" key="1">
    <citation type="submission" date="2018-07" db="EMBL/GenBank/DDBJ databases">
        <title>GABA Modulating Bacteria of the Human Gut Microbiota.</title>
        <authorList>
            <person name="Strandwitz P."/>
            <person name="Kim K.H."/>
            <person name="Terekhova D."/>
            <person name="Liu J.K."/>
            <person name="Sharma A."/>
            <person name="Levering J."/>
            <person name="Mcdonald D."/>
            <person name="Dietrich D."/>
            <person name="Ramadhar T.R."/>
            <person name="Lekbua A."/>
            <person name="Mroue N."/>
            <person name="Liston C."/>
            <person name="Stewart E.J."/>
            <person name="Dubin M.J."/>
            <person name="Zengler K."/>
            <person name="Knight R."/>
            <person name="Gilbert J.A."/>
            <person name="Clardy J."/>
            <person name="Lewis K."/>
        </authorList>
    </citation>
    <scope>NUCLEOTIDE SEQUENCE [LARGE SCALE GENOMIC DNA]</scope>
    <source>
        <strain evidence="4 5">KLE1738</strain>
    </source>
</reference>
<dbReference type="RefSeq" id="WP_117142567.1">
    <property type="nucleotide sequence ID" value="NZ_CAKXKJ010000005.1"/>
</dbReference>
<evidence type="ECO:0000256" key="2">
    <source>
        <dbReference type="ARBA" id="ARBA00022801"/>
    </source>
</evidence>
<dbReference type="OrthoDB" id="9780884at2"/>
<dbReference type="Pfam" id="PF00149">
    <property type="entry name" value="Metallophos"/>
    <property type="match status" value="1"/>
</dbReference>
<evidence type="ECO:0000313" key="5">
    <source>
        <dbReference type="Proteomes" id="UP000260649"/>
    </source>
</evidence>
<dbReference type="InterPro" id="IPR029052">
    <property type="entry name" value="Metallo-depent_PP-like"/>
</dbReference>
<dbReference type="CDD" id="cd07385">
    <property type="entry name" value="MPP_YkuE_C"/>
    <property type="match status" value="1"/>
</dbReference>
<evidence type="ECO:0000259" key="3">
    <source>
        <dbReference type="Pfam" id="PF00149"/>
    </source>
</evidence>
<keyword evidence="2" id="KW-0378">Hydrolase</keyword>
<dbReference type="AlphaFoldDB" id="A0A3E2B227"/>
<comment type="caution">
    <text evidence="4">The sequence shown here is derived from an EMBL/GenBank/DDBJ whole genome shotgun (WGS) entry which is preliminary data.</text>
</comment>
<dbReference type="SUPFAM" id="SSF56300">
    <property type="entry name" value="Metallo-dependent phosphatases"/>
    <property type="match status" value="1"/>
</dbReference>
<dbReference type="GO" id="GO:0016020">
    <property type="term" value="C:membrane"/>
    <property type="evidence" value="ECO:0007669"/>
    <property type="project" value="GOC"/>
</dbReference>
<protein>
    <submittedName>
        <fullName evidence="4">Metallophosphoesterase</fullName>
    </submittedName>
</protein>
<feature type="domain" description="Calcineurin-like phosphoesterase" evidence="3">
    <location>
        <begin position="41"/>
        <end position="213"/>
    </location>
</feature>
<dbReference type="EMBL" id="QQRQ01000018">
    <property type="protein sequence ID" value="RFT06045.1"/>
    <property type="molecule type" value="Genomic_DNA"/>
</dbReference>
<dbReference type="Proteomes" id="UP000260649">
    <property type="component" value="Unassembled WGS sequence"/>
</dbReference>
<dbReference type="InterPro" id="IPR004843">
    <property type="entry name" value="Calcineurin-like_PHP"/>
</dbReference>